<proteinExistence type="predicted"/>
<reference evidence="6" key="1">
    <citation type="submission" date="2017-02" db="UniProtKB">
        <authorList>
            <consortium name="WormBaseParasite"/>
        </authorList>
    </citation>
    <scope>IDENTIFICATION</scope>
</reference>
<dbReference type="InterPro" id="IPR032487">
    <property type="entry name" value="ABA-1_nematode"/>
</dbReference>
<evidence type="ECO:0000259" key="4">
    <source>
        <dbReference type="Pfam" id="PF16469"/>
    </source>
</evidence>
<protein>
    <submittedName>
        <fullName evidence="6">Polyprotein allergen nematode domain-containing protein</fullName>
    </submittedName>
</protein>
<name>A0A0N4ZA48_PARTI</name>
<evidence type="ECO:0000313" key="5">
    <source>
        <dbReference type="Proteomes" id="UP000038045"/>
    </source>
</evidence>
<feature type="region of interest" description="Disordered" evidence="2">
    <location>
        <begin position="163"/>
        <end position="200"/>
    </location>
</feature>
<organism evidence="5 6">
    <name type="scientific">Parastrongyloides trichosuri</name>
    <name type="common">Possum-specific nematode worm</name>
    <dbReference type="NCBI Taxonomy" id="131310"/>
    <lineage>
        <taxon>Eukaryota</taxon>
        <taxon>Metazoa</taxon>
        <taxon>Ecdysozoa</taxon>
        <taxon>Nematoda</taxon>
        <taxon>Chromadorea</taxon>
        <taxon>Rhabditida</taxon>
        <taxon>Tylenchina</taxon>
        <taxon>Panagrolaimomorpha</taxon>
        <taxon>Strongyloidoidea</taxon>
        <taxon>Strongyloididae</taxon>
        <taxon>Parastrongyloides</taxon>
    </lineage>
</organism>
<keyword evidence="3" id="KW-0732">Signal</keyword>
<feature type="coiled-coil region" evidence="1">
    <location>
        <begin position="962"/>
        <end position="989"/>
    </location>
</feature>
<feature type="domain" description="Polyprotein allergen nematode" evidence="4">
    <location>
        <begin position="208"/>
        <end position="323"/>
    </location>
</feature>
<feature type="domain" description="Polyprotein allergen nematode" evidence="4">
    <location>
        <begin position="471"/>
        <end position="590"/>
    </location>
</feature>
<feature type="domain" description="Polyprotein allergen nematode" evidence="4">
    <location>
        <begin position="884"/>
        <end position="1002"/>
    </location>
</feature>
<keyword evidence="5" id="KW-1185">Reference proteome</keyword>
<feature type="signal peptide" evidence="3">
    <location>
        <begin position="1"/>
        <end position="19"/>
    </location>
</feature>
<feature type="compositionally biased region" description="Basic and acidic residues" evidence="2">
    <location>
        <begin position="180"/>
        <end position="189"/>
    </location>
</feature>
<feature type="domain" description="Polyprotein allergen nematode" evidence="4">
    <location>
        <begin position="1019"/>
        <end position="1138"/>
    </location>
</feature>
<evidence type="ECO:0000313" key="6">
    <source>
        <dbReference type="WBParaSite" id="PTRK_0000425500.1"/>
    </source>
</evidence>
<dbReference type="InterPro" id="IPR038289">
    <property type="entry name" value="DVA-1_sf"/>
</dbReference>
<dbReference type="WBParaSite" id="PTRK_0000425500.1">
    <property type="protein sequence ID" value="PTRK_0000425500.1"/>
    <property type="gene ID" value="PTRK_0000425500"/>
</dbReference>
<dbReference type="Pfam" id="PF16469">
    <property type="entry name" value="NPA"/>
    <property type="match status" value="8"/>
</dbReference>
<dbReference type="STRING" id="131310.A0A0N4ZA48"/>
<dbReference type="AlphaFoldDB" id="A0A0N4ZA48"/>
<feature type="chain" id="PRO_5005891358" evidence="3">
    <location>
        <begin position="20"/>
        <end position="1146"/>
    </location>
</feature>
<keyword evidence="1" id="KW-0175">Coiled coil</keyword>
<feature type="domain" description="Polyprotein allergen nematode" evidence="4">
    <location>
        <begin position="749"/>
        <end position="868"/>
    </location>
</feature>
<evidence type="ECO:0000256" key="3">
    <source>
        <dbReference type="SAM" id="SignalP"/>
    </source>
</evidence>
<sequence>MKILYILFIVVTIFRCNFAGPIYSENEILRDKRSVTADSAWMTDEQLLDIGNMKESGKSATEIKEKIMSYFNNLTDEQKKPWLRHYKKSCVQWVKEVCSDEERKELKALWAAKNIEKIREKGNEYMRRLPDERKELVSAWQDECEKLWNDDTIEVSNLERRDIHHNNRNDNGPHSNQNHNHNEHGNHHNQDHKRHHKRHVPGDWGSFAKEHLSWMTQEQLDELVEMKENGANKESIANKVLFFFNKVSDDKVEEATIALKMACKELYTNAFGENMVNELKKMQESGVSFDDLESKFQEYIGGIEDEAKLDEIKSYNVACKKLFQEHRRKRHINKHSDFESFAKDHLFWLNEEQLQTVKTMKTDNVDKSEIVQKIMNYFDEIEDKKNKETALEALKSACREVLTEVFGMDKARDIKTMKDQGLSHEEIAETVNGWKSEITDEEKLKKLDLYSQPCTMLFKKKIEKRHIHGQFESFLSQHLDFLTETQKNVLRDMKVEGVSRHDIAKKIFAFYQETFGGLKKQAYEQLRVLCAETIEDIFGADTLVTLREMRDSGMTYPELEKYVQDKINQLTDSKKIEKVKAYSPICRGIYKTIPPKRLKKDSSKNCIDMKRVIENTNSWLDEKDKNIIYQLQSKDSHSSRMGIKYILAFSKATGEQKVKATKLLRQQCDELIINEVGEEKFKELNDMIEENKSSDEIGVKLLDLIYGEKDENSCTFGNLVMLCRQTYIAVSNLKKEGVAMRVKRHPHTNFDEFAEHHLTWLSKDQMGELKKMVDGGSSKSAVGEKVMDFYDLLEGAEKVKATKDLTLACEEVFEEIFGEDAKNVVVGMKKEGKSFEEIGAKVAEYESGLMDEEKKVKFAAFKPTCKRLAKVDLMRLKRHIKGDFESFTKDHLSWLTLEQLNELKGLRDEGKCIKHQAEKIEEFYDAAPVSIQFIAKNELSAACKEEYKEIFDISLTLEVEKMREENASFEEIEAKYEDYIKNIEDEDKKFKAEAFASICKKVLKNESTKKFKRHVEGDFESFVSSHLSWMTPEQVNKIKTLKEEGKSEAEIGKEVDEIYNSLSGEQKNKATLALAGVCKELFSTILGPDATAQLMKLHNEGASVESISSKAIELENTITDSAKKEKLEAYRPGCKKIYIEHQKIAA</sequence>
<evidence type="ECO:0000256" key="1">
    <source>
        <dbReference type="SAM" id="Coils"/>
    </source>
</evidence>
<feature type="domain" description="Polyprotein allergen nematode" evidence="4">
    <location>
        <begin position="610"/>
        <end position="724"/>
    </location>
</feature>
<dbReference type="Gene3D" id="1.10.533.30">
    <property type="entry name" value="Nematode polyprotein allergen ABA-1"/>
    <property type="match status" value="8"/>
</dbReference>
<feature type="domain" description="Polyprotein allergen nematode" evidence="4">
    <location>
        <begin position="40"/>
        <end position="148"/>
    </location>
</feature>
<feature type="compositionally biased region" description="Basic residues" evidence="2">
    <location>
        <begin position="190"/>
        <end position="199"/>
    </location>
</feature>
<dbReference type="Proteomes" id="UP000038045">
    <property type="component" value="Unplaced"/>
</dbReference>
<evidence type="ECO:0000256" key="2">
    <source>
        <dbReference type="SAM" id="MobiDB-lite"/>
    </source>
</evidence>
<accession>A0A0N4ZA48</accession>
<feature type="domain" description="Polyprotein allergen nematode" evidence="4">
    <location>
        <begin position="337"/>
        <end position="458"/>
    </location>
</feature>